<dbReference type="Proteomes" id="UP000008810">
    <property type="component" value="Chromosome 2"/>
</dbReference>
<dbReference type="Pfam" id="PF07762">
    <property type="entry name" value="DUF1618"/>
    <property type="match status" value="1"/>
</dbReference>
<accession>A0A0Q3FWS1</accession>
<proteinExistence type="predicted"/>
<keyword evidence="6" id="KW-1185">Reference proteome</keyword>
<evidence type="ECO:0000256" key="1">
    <source>
        <dbReference type="SAM" id="MobiDB-lite"/>
    </source>
</evidence>
<dbReference type="ExpressionAtlas" id="A0A0Q3FWS1">
    <property type="expression patterns" value="baseline and differential"/>
</dbReference>
<feature type="compositionally biased region" description="Basic residues" evidence="1">
    <location>
        <begin position="482"/>
        <end position="495"/>
    </location>
</feature>
<feature type="region of interest" description="Disordered" evidence="1">
    <location>
        <begin position="478"/>
        <end position="497"/>
    </location>
</feature>
<evidence type="ECO:0000313" key="5">
    <source>
        <dbReference type="EnsemblPlants" id="KQK02645"/>
    </source>
</evidence>
<dbReference type="OrthoDB" id="587859at2759"/>
<name>A0A0Q3FWS1_BRADI</name>
<reference evidence="4 5" key="1">
    <citation type="journal article" date="2010" name="Nature">
        <title>Genome sequencing and analysis of the model grass Brachypodium distachyon.</title>
        <authorList>
            <consortium name="International Brachypodium Initiative"/>
        </authorList>
    </citation>
    <scope>NUCLEOTIDE SEQUENCE [LARGE SCALE GENOMIC DNA]</scope>
    <source>
        <strain evidence="4 5">Bd21</strain>
    </source>
</reference>
<dbReference type="EnsemblPlants" id="KQK02645">
    <property type="protein sequence ID" value="KQK02645"/>
    <property type="gene ID" value="BRADI_2g02830v3"/>
</dbReference>
<organism evidence="4">
    <name type="scientific">Brachypodium distachyon</name>
    <name type="common">Purple false brome</name>
    <name type="synonym">Trachynia distachya</name>
    <dbReference type="NCBI Taxonomy" id="15368"/>
    <lineage>
        <taxon>Eukaryota</taxon>
        <taxon>Viridiplantae</taxon>
        <taxon>Streptophyta</taxon>
        <taxon>Embryophyta</taxon>
        <taxon>Tracheophyta</taxon>
        <taxon>Spermatophyta</taxon>
        <taxon>Magnoliopsida</taxon>
        <taxon>Liliopsida</taxon>
        <taxon>Poales</taxon>
        <taxon>Poaceae</taxon>
        <taxon>BOP clade</taxon>
        <taxon>Pooideae</taxon>
        <taxon>Stipodae</taxon>
        <taxon>Brachypodieae</taxon>
        <taxon>Brachypodium</taxon>
    </lineage>
</organism>
<evidence type="ECO:0000259" key="3">
    <source>
        <dbReference type="Pfam" id="PF07762"/>
    </source>
</evidence>
<evidence type="ECO:0000313" key="4">
    <source>
        <dbReference type="EMBL" id="KQK02645.1"/>
    </source>
</evidence>
<dbReference type="EMBL" id="CM000881">
    <property type="protein sequence ID" value="KQK02645.1"/>
    <property type="molecule type" value="Genomic_DNA"/>
</dbReference>
<evidence type="ECO:0000313" key="6">
    <source>
        <dbReference type="Proteomes" id="UP000008810"/>
    </source>
</evidence>
<dbReference type="Gramene" id="KQK02645">
    <property type="protein sequence ID" value="KQK02645"/>
    <property type="gene ID" value="BRADI_2g02830v3"/>
</dbReference>
<evidence type="ECO:0000256" key="2">
    <source>
        <dbReference type="SAM" id="Phobius"/>
    </source>
</evidence>
<dbReference type="STRING" id="15368.A0A0Q3FWS1"/>
<reference evidence="4" key="2">
    <citation type="submission" date="2017-06" db="EMBL/GenBank/DDBJ databases">
        <title>WGS assembly of Brachypodium distachyon.</title>
        <authorList>
            <consortium name="The International Brachypodium Initiative"/>
            <person name="Lucas S."/>
            <person name="Harmon-Smith M."/>
            <person name="Lail K."/>
            <person name="Tice H."/>
            <person name="Grimwood J."/>
            <person name="Bruce D."/>
            <person name="Barry K."/>
            <person name="Shu S."/>
            <person name="Lindquist E."/>
            <person name="Wang M."/>
            <person name="Pitluck S."/>
            <person name="Vogel J.P."/>
            <person name="Garvin D.F."/>
            <person name="Mockler T.C."/>
            <person name="Schmutz J."/>
            <person name="Rokhsar D."/>
            <person name="Bevan M.W."/>
        </authorList>
    </citation>
    <scope>NUCLEOTIDE SEQUENCE</scope>
    <source>
        <strain evidence="4">Bd21</strain>
    </source>
</reference>
<dbReference type="InterPro" id="IPR011676">
    <property type="entry name" value="DUF1618"/>
</dbReference>
<keyword evidence="2" id="KW-0812">Transmembrane</keyword>
<dbReference type="PANTHER" id="PTHR33074:SF134">
    <property type="entry name" value="EXPRESSED PROTEIN"/>
    <property type="match status" value="1"/>
</dbReference>
<dbReference type="AlphaFoldDB" id="A0A0Q3FWS1"/>
<dbReference type="FunCoup" id="A0A0Q3FWS1">
    <property type="interactions" value="233"/>
</dbReference>
<feature type="transmembrane region" description="Helical" evidence="2">
    <location>
        <begin position="505"/>
        <end position="530"/>
    </location>
</feature>
<keyword evidence="2" id="KW-0472">Membrane</keyword>
<keyword evidence="2" id="KW-1133">Transmembrane helix</keyword>
<dbReference type="PANTHER" id="PTHR33074">
    <property type="entry name" value="EXPRESSED PROTEIN-RELATED"/>
    <property type="match status" value="1"/>
</dbReference>
<feature type="domain" description="DUF1618" evidence="3">
    <location>
        <begin position="222"/>
        <end position="363"/>
    </location>
</feature>
<gene>
    <name evidence="5" type="primary">LOC100840509</name>
    <name evidence="4" type="ORF">BRADI_2g02830v3</name>
</gene>
<reference evidence="5" key="3">
    <citation type="submission" date="2018-08" db="UniProtKB">
        <authorList>
            <consortium name="EnsemblPlants"/>
        </authorList>
    </citation>
    <scope>IDENTIFICATION</scope>
    <source>
        <strain evidence="5">cv. Bd21</strain>
    </source>
</reference>
<protein>
    <recommendedName>
        <fullName evidence="3">DUF1618 domain-containing protein</fullName>
    </recommendedName>
</protein>
<sequence length="533" mass="60024">MPRPPSIVSFRPDALAPSPRPVFPEWVLLDKTGLISVDRNETTAECTTSEGQPVAVSFWLVDAPDVSSFSVDCPGIPEKDLHSHPPFIICAEGPFVLFCVVLDVPSWRSFHLFLYTASEEPSLQLLPEPADHVVEDFENQYFAILPSCGDHHRDYAVAFLEWEWQSADIAYPQYYAYVFSSKKRSWTRKKVLLNLHKSEKALFVDAHDITKQMAVGSTSLAWVDLKRGVILLSDVFDQQPVIKYIPFPASRVRIPDDDSRTPSIAVEYVCDVICCKDLIKFVEIECDECRSNGSTWKAITWSRKVSWDNWRKLYTVDVDDISIDSSYAALLPELLDKNTNQLKLKNLISLVPTLSMQDDNLLYMMSKLKFEEGTSWIIAVDMEHVAVKAVAPVSTKTSCTFPMYFPCSFPKYLNYMTPEADVADPFVLLSPLQITAPTVTAEGSCQIGGLEKPGYTKGYNLHEEKEAADMLNPAIVPQVPQQKKRRKRGGKKKKKNPAEVQDVRFGLYFSFILSILTAASFAAVVAYRLISMS</sequence>